<accession>A0A0P1AH96</accession>
<dbReference type="AlphaFoldDB" id="A0A0P1AH96"/>
<evidence type="ECO:0000313" key="2">
    <source>
        <dbReference type="Proteomes" id="UP000054928"/>
    </source>
</evidence>
<dbReference type="RefSeq" id="XP_036263136.1">
    <property type="nucleotide sequence ID" value="XM_036407433.1"/>
</dbReference>
<proteinExistence type="predicted"/>
<protein>
    <submittedName>
        <fullName evidence="1">Uncharacterized protein</fullName>
    </submittedName>
</protein>
<organism evidence="1 2">
    <name type="scientific">Plasmopara halstedii</name>
    <name type="common">Downy mildew of sunflower</name>
    <dbReference type="NCBI Taxonomy" id="4781"/>
    <lineage>
        <taxon>Eukaryota</taxon>
        <taxon>Sar</taxon>
        <taxon>Stramenopiles</taxon>
        <taxon>Oomycota</taxon>
        <taxon>Peronosporomycetes</taxon>
        <taxon>Peronosporales</taxon>
        <taxon>Peronosporaceae</taxon>
        <taxon>Plasmopara</taxon>
    </lineage>
</organism>
<evidence type="ECO:0000313" key="1">
    <source>
        <dbReference type="EMBL" id="CEG40265.1"/>
    </source>
</evidence>
<reference evidence="2" key="1">
    <citation type="submission" date="2014-09" db="EMBL/GenBank/DDBJ databases">
        <authorList>
            <person name="Sharma Rahul"/>
            <person name="Thines Marco"/>
        </authorList>
    </citation>
    <scope>NUCLEOTIDE SEQUENCE [LARGE SCALE GENOMIC DNA]</scope>
</reference>
<dbReference type="GeneID" id="59053102"/>
<name>A0A0P1AH96_PLAHL</name>
<keyword evidence="2" id="KW-1185">Reference proteome</keyword>
<dbReference type="EMBL" id="CCYD01000468">
    <property type="protein sequence ID" value="CEG40265.1"/>
    <property type="molecule type" value="Genomic_DNA"/>
</dbReference>
<sequence>MISVYYHRVYIVGKLVSYRQHVTCKFRTRPIHCKRSEYIDFEQTQILLLVDIKHVINLRSKILFVHQNYTQSST</sequence>
<dbReference type="Proteomes" id="UP000054928">
    <property type="component" value="Unassembled WGS sequence"/>
</dbReference>